<evidence type="ECO:0000256" key="5">
    <source>
        <dbReference type="ARBA" id="ARBA00023163"/>
    </source>
</evidence>
<dbReference type="Gene3D" id="1.10.10.10">
    <property type="entry name" value="Winged helix-like DNA-binding domain superfamily/Winged helix DNA-binding domain"/>
    <property type="match status" value="2"/>
</dbReference>
<keyword evidence="3 6" id="KW-0731">Sigma factor</keyword>
<dbReference type="CDD" id="cd06171">
    <property type="entry name" value="Sigma70_r4"/>
    <property type="match status" value="1"/>
</dbReference>
<dbReference type="InterPro" id="IPR007624">
    <property type="entry name" value="RNA_pol_sigma70_r3"/>
</dbReference>
<evidence type="ECO:0000256" key="6">
    <source>
        <dbReference type="RuleBase" id="RU362124"/>
    </source>
</evidence>
<dbReference type="InterPro" id="IPR014284">
    <property type="entry name" value="RNA_pol_sigma-70_dom"/>
</dbReference>
<gene>
    <name evidence="9" type="ORF">NIES2135_62350</name>
</gene>
<dbReference type="EMBL" id="AP018204">
    <property type="protein sequence ID" value="BAY59358.1"/>
    <property type="molecule type" value="Genomic_DNA"/>
</dbReference>
<dbReference type="InterPro" id="IPR009042">
    <property type="entry name" value="RNA_pol_sigma70_r1_2"/>
</dbReference>
<keyword evidence="5 6" id="KW-0804">Transcription</keyword>
<dbReference type="PROSITE" id="PS00715">
    <property type="entry name" value="SIGMA70_1"/>
    <property type="match status" value="1"/>
</dbReference>
<sequence length="317" mass="36733">METDHTISDSMQLYLRDIGRFPLLSAAEELQYGQQVQTFMQLQQLKATIADQLQREPSIAEWATAAKRTETDLTEAITVGNQAKRKLLESNLRFVVSIAKRYQKRNVDLLDLIQEGSLGLERAIEKFDPAKQYRFSTYSYWWIRQSITRYLALHSRTLRLPTHVTEKLNKVKKAQRTLSQQLRRTATASEIAQETNLSPEQIREYFIVAKYPRSLDQPISKAQEAVLQDLLESEYASPEEDLTRSMLQQDIQSALDRLSERERKILTLRFGLVDGKALSLSQIGIQLHLSKERVRQLERQALGDLRQRGHLQLYLMS</sequence>
<dbReference type="Pfam" id="PF00140">
    <property type="entry name" value="Sigma70_r1_2"/>
    <property type="match status" value="1"/>
</dbReference>
<evidence type="ECO:0000256" key="2">
    <source>
        <dbReference type="ARBA" id="ARBA00023015"/>
    </source>
</evidence>
<keyword evidence="9" id="KW-0614">Plasmid</keyword>
<dbReference type="InterPro" id="IPR013324">
    <property type="entry name" value="RNA_pol_sigma_r3/r4-like"/>
</dbReference>
<evidence type="ECO:0000259" key="8">
    <source>
        <dbReference type="PROSITE" id="PS00716"/>
    </source>
</evidence>
<feature type="domain" description="RNA polymerase sigma-70" evidence="7">
    <location>
        <begin position="111"/>
        <end position="124"/>
    </location>
</feature>
<keyword evidence="4 6" id="KW-0238">DNA-binding</keyword>
<reference evidence="9 10" key="1">
    <citation type="submission" date="2017-06" db="EMBL/GenBank/DDBJ databases">
        <title>Genome sequencing of cyanobaciteial culture collection at National Institute for Environmental Studies (NIES).</title>
        <authorList>
            <person name="Hirose Y."/>
            <person name="Shimura Y."/>
            <person name="Fujisawa T."/>
            <person name="Nakamura Y."/>
            <person name="Kawachi M."/>
        </authorList>
    </citation>
    <scope>NUCLEOTIDE SEQUENCE [LARGE SCALE GENOMIC DNA]</scope>
    <source>
        <strain evidence="9 10">NIES-2135</strain>
        <plasmid evidence="10">Plasmid Plasmid1 dna</plasmid>
    </source>
</reference>
<dbReference type="Proteomes" id="UP000217895">
    <property type="component" value="Plasmid Plasmid1 dna"/>
</dbReference>
<dbReference type="Pfam" id="PF04542">
    <property type="entry name" value="Sigma70_r2"/>
    <property type="match status" value="1"/>
</dbReference>
<comment type="function">
    <text evidence="6">Sigma factors are initiation factors that promote the attachment of RNA polymerase to specific initiation sites and are then released.</text>
</comment>
<dbReference type="GO" id="GO:0016987">
    <property type="term" value="F:sigma factor activity"/>
    <property type="evidence" value="ECO:0007669"/>
    <property type="project" value="UniProtKB-KW"/>
</dbReference>
<keyword evidence="10" id="KW-1185">Reference proteome</keyword>
<dbReference type="Gene3D" id="1.20.120.1810">
    <property type="match status" value="1"/>
</dbReference>
<geneLocation type="plasmid" evidence="9">
    <name>plasmid1</name>
</geneLocation>
<dbReference type="PRINTS" id="PR00046">
    <property type="entry name" value="SIGMA70FCT"/>
</dbReference>
<organism evidence="9 10">
    <name type="scientific">Leptolyngbya boryana NIES-2135</name>
    <dbReference type="NCBI Taxonomy" id="1973484"/>
    <lineage>
        <taxon>Bacteria</taxon>
        <taxon>Bacillati</taxon>
        <taxon>Cyanobacteriota</taxon>
        <taxon>Cyanophyceae</taxon>
        <taxon>Leptolyngbyales</taxon>
        <taxon>Leptolyngbyaceae</taxon>
        <taxon>Leptolyngbya group</taxon>
        <taxon>Leptolyngbya</taxon>
    </lineage>
</organism>
<dbReference type="InterPro" id="IPR007630">
    <property type="entry name" value="RNA_pol_sigma70_r4"/>
</dbReference>
<evidence type="ECO:0000256" key="3">
    <source>
        <dbReference type="ARBA" id="ARBA00023082"/>
    </source>
</evidence>
<dbReference type="SUPFAM" id="SSF88946">
    <property type="entry name" value="Sigma2 domain of RNA polymerase sigma factors"/>
    <property type="match status" value="1"/>
</dbReference>
<evidence type="ECO:0000313" key="9">
    <source>
        <dbReference type="EMBL" id="BAY59358.1"/>
    </source>
</evidence>
<name>A0A1Z4JRR3_LEPBY</name>
<dbReference type="AlphaFoldDB" id="A0A1Z4JRR3"/>
<proteinExistence type="inferred from homology"/>
<comment type="similarity">
    <text evidence="1 6">Belongs to the sigma-70 factor family.</text>
</comment>
<evidence type="ECO:0000259" key="7">
    <source>
        <dbReference type="PROSITE" id="PS00715"/>
    </source>
</evidence>
<dbReference type="NCBIfam" id="TIGR02937">
    <property type="entry name" value="sigma70-ECF"/>
    <property type="match status" value="1"/>
</dbReference>
<keyword evidence="2 6" id="KW-0805">Transcription regulation</keyword>
<accession>A0A1Z4JRR3</accession>
<dbReference type="GO" id="GO:0006352">
    <property type="term" value="P:DNA-templated transcription initiation"/>
    <property type="evidence" value="ECO:0007669"/>
    <property type="project" value="InterPro"/>
</dbReference>
<dbReference type="SUPFAM" id="SSF88659">
    <property type="entry name" value="Sigma3 and sigma4 domains of RNA polymerase sigma factors"/>
    <property type="match status" value="2"/>
</dbReference>
<dbReference type="Pfam" id="PF04539">
    <property type="entry name" value="Sigma70_r3"/>
    <property type="match status" value="1"/>
</dbReference>
<evidence type="ECO:0000313" key="10">
    <source>
        <dbReference type="Proteomes" id="UP000217895"/>
    </source>
</evidence>
<protein>
    <recommendedName>
        <fullName evidence="6">RNA polymerase sigma factor</fullName>
    </recommendedName>
</protein>
<dbReference type="InterPro" id="IPR007627">
    <property type="entry name" value="RNA_pol_sigma70_r2"/>
</dbReference>
<dbReference type="InterPro" id="IPR050239">
    <property type="entry name" value="Sigma-70_RNA_pol_init_factors"/>
</dbReference>
<dbReference type="InterPro" id="IPR036388">
    <property type="entry name" value="WH-like_DNA-bd_sf"/>
</dbReference>
<evidence type="ECO:0000256" key="4">
    <source>
        <dbReference type="ARBA" id="ARBA00023125"/>
    </source>
</evidence>
<feature type="domain" description="RNA polymerase sigma-70" evidence="8">
    <location>
        <begin position="279"/>
        <end position="305"/>
    </location>
</feature>
<evidence type="ECO:0000256" key="1">
    <source>
        <dbReference type="ARBA" id="ARBA00007788"/>
    </source>
</evidence>
<dbReference type="PANTHER" id="PTHR30603">
    <property type="entry name" value="RNA POLYMERASE SIGMA FACTOR RPO"/>
    <property type="match status" value="1"/>
</dbReference>
<dbReference type="GO" id="GO:0003677">
    <property type="term" value="F:DNA binding"/>
    <property type="evidence" value="ECO:0007669"/>
    <property type="project" value="UniProtKB-KW"/>
</dbReference>
<dbReference type="Pfam" id="PF04545">
    <property type="entry name" value="Sigma70_r4"/>
    <property type="match status" value="1"/>
</dbReference>
<dbReference type="PROSITE" id="PS00716">
    <property type="entry name" value="SIGMA70_2"/>
    <property type="match status" value="1"/>
</dbReference>
<dbReference type="PANTHER" id="PTHR30603:SF60">
    <property type="entry name" value="RNA POLYMERASE SIGMA FACTOR RPOD"/>
    <property type="match status" value="1"/>
</dbReference>
<dbReference type="InterPro" id="IPR000943">
    <property type="entry name" value="RNA_pol_sigma70"/>
</dbReference>
<dbReference type="InterPro" id="IPR013325">
    <property type="entry name" value="RNA_pol_sigma_r2"/>
</dbReference>